<accession>A0A1V1NS47</accession>
<reference evidence="2" key="1">
    <citation type="submission" date="2012-11" db="EMBL/GenBank/DDBJ databases">
        <authorList>
            <person name="Lucero-Rivera Y.E."/>
            <person name="Tovar-Ramirez D."/>
        </authorList>
    </citation>
    <scope>NUCLEOTIDE SEQUENCE [LARGE SCALE GENOMIC DNA]</scope>
    <source>
        <strain evidence="2">Araruama</strain>
    </source>
</reference>
<sequence length="221" mass="24574">MNLENRDQDVIVKLNPQDISIGTVLEGVNTELFDLLPLSIKELSLSAFEMALTNNVSELSELNFTSTLYSTALPAFGKISLTNLNLHVSVSNPINSDQRKINDLYIGGLIDIEGIQFNLSIPFADFSKADFSNLTSWSMDMDFPNGLNYEGLKTLVANLEIPGLNHLPDFNIPDCGLNVNEISLSKLHLAFSTINNDISLKDFLLNWTHLLQLISREIMSN</sequence>
<protein>
    <submittedName>
        <fullName evidence="1">Uncharacterized protein</fullName>
    </submittedName>
</protein>
<evidence type="ECO:0000313" key="1">
    <source>
        <dbReference type="EMBL" id="ETR65391.1"/>
    </source>
</evidence>
<organism evidence="1 2">
    <name type="scientific">Candidatus Magnetoglobus multicellularis str. Araruama</name>
    <dbReference type="NCBI Taxonomy" id="890399"/>
    <lineage>
        <taxon>Bacteria</taxon>
        <taxon>Pseudomonadati</taxon>
        <taxon>Thermodesulfobacteriota</taxon>
        <taxon>Desulfobacteria</taxon>
        <taxon>Desulfobacterales</taxon>
        <taxon>Desulfobacteraceae</taxon>
        <taxon>Candidatus Magnetoglobus</taxon>
    </lineage>
</organism>
<dbReference type="EMBL" id="ATBP01002872">
    <property type="protein sequence ID" value="ETR65391.1"/>
    <property type="molecule type" value="Genomic_DNA"/>
</dbReference>
<gene>
    <name evidence="1" type="ORF">OMM_06060</name>
</gene>
<name>A0A1V1NS47_9BACT</name>
<evidence type="ECO:0000313" key="2">
    <source>
        <dbReference type="Proteomes" id="UP000189670"/>
    </source>
</evidence>
<comment type="caution">
    <text evidence="1">The sequence shown here is derived from an EMBL/GenBank/DDBJ whole genome shotgun (WGS) entry which is preliminary data.</text>
</comment>
<proteinExistence type="predicted"/>
<dbReference type="Proteomes" id="UP000189670">
    <property type="component" value="Unassembled WGS sequence"/>
</dbReference>
<dbReference type="AlphaFoldDB" id="A0A1V1NS47"/>